<accession>A0A9Q3XDQ8</accession>
<evidence type="ECO:0000313" key="3">
    <source>
        <dbReference type="EMBL" id="MBY6218739.1"/>
    </source>
</evidence>
<dbReference type="SUPFAM" id="SSF51445">
    <property type="entry name" value="(Trans)glycosidases"/>
    <property type="match status" value="1"/>
</dbReference>
<dbReference type="GO" id="GO:0009253">
    <property type="term" value="P:peptidoglycan catabolic process"/>
    <property type="evidence" value="ECO:0007669"/>
    <property type="project" value="InterPro"/>
</dbReference>
<keyword evidence="3" id="KW-0378">Hydrolase</keyword>
<reference evidence="3" key="1">
    <citation type="submission" date="2021-06" db="EMBL/GenBank/DDBJ databases">
        <title>50 bacteria genomes isolated from Dapeng, Shenzhen, China.</title>
        <authorList>
            <person name="Zheng W."/>
            <person name="Yu S."/>
            <person name="Huang Y."/>
        </authorList>
    </citation>
    <scope>NUCLEOTIDE SEQUENCE</scope>
    <source>
        <strain evidence="3">DP4N28-2</strain>
    </source>
</reference>
<organism evidence="3 4">
    <name type="scientific">Qipengyuania aquimaris</name>
    <dbReference type="NCBI Taxonomy" id="255984"/>
    <lineage>
        <taxon>Bacteria</taxon>
        <taxon>Pseudomonadati</taxon>
        <taxon>Pseudomonadota</taxon>
        <taxon>Alphaproteobacteria</taxon>
        <taxon>Sphingomonadales</taxon>
        <taxon>Erythrobacteraceae</taxon>
        <taxon>Qipengyuania</taxon>
    </lineage>
</organism>
<proteinExistence type="inferred from homology"/>
<name>A0A9Q3XDQ8_9SPHN</name>
<gene>
    <name evidence="3" type="ORF">KUV31_10360</name>
</gene>
<dbReference type="PROSITE" id="PS51904">
    <property type="entry name" value="GLYCOSYL_HYDROL_F25_2"/>
    <property type="match status" value="1"/>
</dbReference>
<dbReference type="EMBL" id="JAHVKP010000001">
    <property type="protein sequence ID" value="MBY6218739.1"/>
    <property type="molecule type" value="Genomic_DNA"/>
</dbReference>
<sequence length="236" mass="26158">MARTKRKKKRGGLFVKLLLLMLVAGAGYYAWTWCEQRGWRPDEDVYPDQGALIGEADGAVNFTVLKGLGANFVYLEASRGARGKDANFSRNLEAAREAGLQVGAVHLFDPCETADGQSANYVTIVPRDADLLPPAIRLSRTTEECFERVSDAAVQSELLTLVNQIEAHTEAPVVLSPSEAFEDRYRPARRLERALWLDGDMAEPDYAGRPWTVWTANSAYASDAAETPLRWLVVRP</sequence>
<dbReference type="Gene3D" id="3.20.20.80">
    <property type="entry name" value="Glycosidases"/>
    <property type="match status" value="1"/>
</dbReference>
<evidence type="ECO:0000256" key="2">
    <source>
        <dbReference type="SAM" id="Phobius"/>
    </source>
</evidence>
<dbReference type="Pfam" id="PF01183">
    <property type="entry name" value="Glyco_hydro_25"/>
    <property type="match status" value="1"/>
</dbReference>
<keyword evidence="2" id="KW-0812">Transmembrane</keyword>
<evidence type="ECO:0000256" key="1">
    <source>
        <dbReference type="ARBA" id="ARBA00010646"/>
    </source>
</evidence>
<comment type="caution">
    <text evidence="3">The sequence shown here is derived from an EMBL/GenBank/DDBJ whole genome shotgun (WGS) entry which is preliminary data.</text>
</comment>
<dbReference type="InterPro" id="IPR002053">
    <property type="entry name" value="Glyco_hydro_25"/>
</dbReference>
<evidence type="ECO:0000313" key="4">
    <source>
        <dbReference type="Proteomes" id="UP000824927"/>
    </source>
</evidence>
<feature type="transmembrane region" description="Helical" evidence="2">
    <location>
        <begin position="12"/>
        <end position="31"/>
    </location>
</feature>
<dbReference type="InterPro" id="IPR017853">
    <property type="entry name" value="GH"/>
</dbReference>
<dbReference type="Proteomes" id="UP000824927">
    <property type="component" value="Unassembled WGS sequence"/>
</dbReference>
<dbReference type="RefSeq" id="WP_222405452.1">
    <property type="nucleotide sequence ID" value="NZ_JAHVKP010000001.1"/>
</dbReference>
<keyword evidence="2" id="KW-0472">Membrane</keyword>
<comment type="similarity">
    <text evidence="1">Belongs to the glycosyl hydrolase 25 family.</text>
</comment>
<dbReference type="AlphaFoldDB" id="A0A9Q3XDQ8"/>
<dbReference type="CDD" id="cd00599">
    <property type="entry name" value="GH25_muramidase"/>
    <property type="match status" value="1"/>
</dbReference>
<keyword evidence="2" id="KW-1133">Transmembrane helix</keyword>
<dbReference type="GO" id="GO:0003796">
    <property type="term" value="F:lysozyme activity"/>
    <property type="evidence" value="ECO:0007669"/>
    <property type="project" value="InterPro"/>
</dbReference>
<dbReference type="GO" id="GO:0016998">
    <property type="term" value="P:cell wall macromolecule catabolic process"/>
    <property type="evidence" value="ECO:0007669"/>
    <property type="project" value="InterPro"/>
</dbReference>
<protein>
    <submittedName>
        <fullName evidence="3">Glycoside hydrolase family 25 protein</fullName>
    </submittedName>
</protein>